<dbReference type="EC" id="3.1.3.1" evidence="4"/>
<dbReference type="Gene3D" id="2.60.40.380">
    <property type="entry name" value="Purple acid phosphatase-like, N-terminal"/>
    <property type="match status" value="1"/>
</dbReference>
<dbReference type="InterPro" id="IPR038607">
    <property type="entry name" value="PhoD-like_sf"/>
</dbReference>
<accession>A0A7X0MVF4</accession>
<dbReference type="InterPro" id="IPR018946">
    <property type="entry name" value="PhoD-like_MPP"/>
</dbReference>
<feature type="domain" description="Phospholipase D N-terminal" evidence="3">
    <location>
        <begin position="45"/>
        <end position="133"/>
    </location>
</feature>
<gene>
    <name evidence="4" type="ORF">HNR48_000047</name>
</gene>
<dbReference type="RefSeq" id="WP_166853169.1">
    <property type="nucleotide sequence ID" value="NZ_JAAONY010000001.1"/>
</dbReference>
<proteinExistence type="predicted"/>
<feature type="chain" id="PRO_5031499856" evidence="1">
    <location>
        <begin position="21"/>
        <end position="534"/>
    </location>
</feature>
<dbReference type="CDD" id="cd07389">
    <property type="entry name" value="MPP_PhoD"/>
    <property type="match status" value="1"/>
</dbReference>
<organism evidence="4 5">
    <name type="scientific">Pseudoteredinibacter isoporae</name>
    <dbReference type="NCBI Taxonomy" id="570281"/>
    <lineage>
        <taxon>Bacteria</taxon>
        <taxon>Pseudomonadati</taxon>
        <taxon>Pseudomonadota</taxon>
        <taxon>Gammaproteobacteria</taxon>
        <taxon>Cellvibrionales</taxon>
        <taxon>Cellvibrionaceae</taxon>
        <taxon>Pseudoteredinibacter</taxon>
    </lineage>
</organism>
<name>A0A7X0MVF4_9GAMM</name>
<sequence>MKRRKLIRSAGLLGSTLAVAPLAHSSGVSTGSGPKGVEKNSAFLHGVASGDPLQDRFIIWTRISSDDAGSGPLHWLVASDRDFNNVLRQGQLTVSAERDFTAKIDVAGLQEGRQYFYRFVFAGEQSPVGQCRTLATKNHLSARLAVVSCSNFPAGYFNVYREIAKDPGYDAVLHLGDYLYEYGQGGYATENAEALNRVPFPQTEIKSLSDYRKRHGQYKSDVDLQAMHAAHPMICVWDDHEFANNAWQNGSPKEGDESNWLKRKNAALQAYYEWMPVRENSEHGINRHFRFGNLLSLSMLDTRLKGREKQPNRKAFTLGFQQDREMLGEAQQIWLEEQLKSSQDTVWTVIGQQVLLSSLNTPDLNGIADPEGDSMFARYRSRKHYKNTISNSHYGLPLLLDAWDGYPKARERFLKLLSKYGKNHIVLTGDIHTGICSEIPVPGEETKKITELVTASVTSPGLDDYFPSLPDKSVGEAFQQKNPHMSYINGKDKGWLDVNFTKENVEANWKVVDSIDSYNYNVSTKFTKTVQVQS</sequence>
<evidence type="ECO:0000313" key="4">
    <source>
        <dbReference type="EMBL" id="MBB6519769.1"/>
    </source>
</evidence>
<evidence type="ECO:0000259" key="2">
    <source>
        <dbReference type="Pfam" id="PF09423"/>
    </source>
</evidence>
<dbReference type="EMBL" id="JACHHT010000001">
    <property type="protein sequence ID" value="MBB6519769.1"/>
    <property type="molecule type" value="Genomic_DNA"/>
</dbReference>
<dbReference type="GO" id="GO:0004035">
    <property type="term" value="F:alkaline phosphatase activity"/>
    <property type="evidence" value="ECO:0007669"/>
    <property type="project" value="UniProtKB-EC"/>
</dbReference>
<dbReference type="InParanoid" id="A0A7X0MVF4"/>
<dbReference type="Pfam" id="PF09423">
    <property type="entry name" value="PhoD"/>
    <property type="match status" value="1"/>
</dbReference>
<comment type="caution">
    <text evidence="4">The sequence shown here is derived from an EMBL/GenBank/DDBJ whole genome shotgun (WGS) entry which is preliminary data.</text>
</comment>
<dbReference type="Pfam" id="PF16655">
    <property type="entry name" value="PhoD_N"/>
    <property type="match status" value="1"/>
</dbReference>
<dbReference type="Gene3D" id="3.60.21.70">
    <property type="entry name" value="PhoD-like phosphatase"/>
    <property type="match status" value="1"/>
</dbReference>
<dbReference type="AlphaFoldDB" id="A0A7X0MVF4"/>
<dbReference type="PANTHER" id="PTHR43606">
    <property type="entry name" value="PHOSPHATASE, PUTATIVE (AFU_ORTHOLOGUE AFUA_6G08710)-RELATED"/>
    <property type="match status" value="1"/>
</dbReference>
<keyword evidence="1" id="KW-0732">Signal</keyword>
<protein>
    <submittedName>
        <fullName evidence="4">Alkaline phosphatase D</fullName>
        <ecNumber evidence="4">3.1.3.1</ecNumber>
    </submittedName>
</protein>
<dbReference type="Proteomes" id="UP000528457">
    <property type="component" value="Unassembled WGS sequence"/>
</dbReference>
<dbReference type="PANTHER" id="PTHR43606:SF2">
    <property type="entry name" value="ALKALINE PHOSPHATASE FAMILY PROTEIN (AFU_ORTHOLOGUE AFUA_5G03860)"/>
    <property type="match status" value="1"/>
</dbReference>
<dbReference type="InterPro" id="IPR032093">
    <property type="entry name" value="PhoD_N"/>
</dbReference>
<dbReference type="InterPro" id="IPR052900">
    <property type="entry name" value="Phospholipid_Metab_Enz"/>
</dbReference>
<evidence type="ECO:0000259" key="3">
    <source>
        <dbReference type="Pfam" id="PF16655"/>
    </source>
</evidence>
<feature type="domain" description="PhoD-like phosphatase metallophosphatase" evidence="2">
    <location>
        <begin position="144"/>
        <end position="509"/>
    </location>
</feature>
<dbReference type="SUPFAM" id="SSF56300">
    <property type="entry name" value="Metallo-dependent phosphatases"/>
    <property type="match status" value="1"/>
</dbReference>
<evidence type="ECO:0000256" key="1">
    <source>
        <dbReference type="SAM" id="SignalP"/>
    </source>
</evidence>
<reference evidence="4 5" key="1">
    <citation type="submission" date="2020-08" db="EMBL/GenBank/DDBJ databases">
        <title>Genomic Encyclopedia of Type Strains, Phase IV (KMG-IV): sequencing the most valuable type-strain genomes for metagenomic binning, comparative biology and taxonomic classification.</title>
        <authorList>
            <person name="Goeker M."/>
        </authorList>
    </citation>
    <scope>NUCLEOTIDE SEQUENCE [LARGE SCALE GENOMIC DNA]</scope>
    <source>
        <strain evidence="4 5">DSM 22368</strain>
    </source>
</reference>
<keyword evidence="4" id="KW-0378">Hydrolase</keyword>
<keyword evidence="5" id="KW-1185">Reference proteome</keyword>
<dbReference type="InterPro" id="IPR029052">
    <property type="entry name" value="Metallo-depent_PP-like"/>
</dbReference>
<evidence type="ECO:0000313" key="5">
    <source>
        <dbReference type="Proteomes" id="UP000528457"/>
    </source>
</evidence>
<feature type="signal peptide" evidence="1">
    <location>
        <begin position="1"/>
        <end position="20"/>
    </location>
</feature>